<evidence type="ECO:0000256" key="3">
    <source>
        <dbReference type="ARBA" id="ARBA00022797"/>
    </source>
</evidence>
<evidence type="ECO:0000256" key="2">
    <source>
        <dbReference type="ARBA" id="ARBA00009570"/>
    </source>
</evidence>
<dbReference type="Proteomes" id="UP000005870">
    <property type="component" value="Chromosome"/>
</dbReference>
<dbReference type="PANTHER" id="PTHR41534:SF2">
    <property type="entry name" value="3-PHENYLPROPIONATE_CINNAMIC ACID DIOXYGENASE SUBUNIT BETA"/>
    <property type="match status" value="1"/>
</dbReference>
<proteinExistence type="inferred from homology"/>
<dbReference type="InterPro" id="IPR032710">
    <property type="entry name" value="NTF2-like_dom_sf"/>
</dbReference>
<dbReference type="KEGG" id="psd:DSC_13940"/>
<comment type="similarity">
    <text evidence="2">Belongs to the bacterial ring-hydroxylating dioxygenase beta subunit family.</text>
</comment>
<evidence type="ECO:0000256" key="4">
    <source>
        <dbReference type="ARBA" id="ARBA00022964"/>
    </source>
</evidence>
<dbReference type="EMBL" id="CP003093">
    <property type="protein sequence ID" value="AER57432.1"/>
    <property type="molecule type" value="Genomic_DNA"/>
</dbReference>
<dbReference type="InterPro" id="IPR000391">
    <property type="entry name" value="Rng_hydr_dOase-bsu"/>
</dbReference>
<evidence type="ECO:0000256" key="1">
    <source>
        <dbReference type="ARBA" id="ARBA00005211"/>
    </source>
</evidence>
<dbReference type="Gene3D" id="3.10.450.50">
    <property type="match status" value="1"/>
</dbReference>
<sequence>MQLVSNDEQRQIEAFLYREARLADESRYEAWEALVDDDMYYWVPTGDNKEGGGFQVSVTADNRQRLATRIAQLKTGMRHSQLPVSPMRRVLSNIEIEAVEDPVKSGAREYRVGANFVLYELRAQSTHKMEVWPGRVEYGLRAGDAGDFKMFSKKVMLVHASEPLSTLGFII</sequence>
<reference evidence="6 7" key="1">
    <citation type="journal article" date="2012" name="J. Bacteriol.">
        <title>Complete Genome Sequence of the BTEX-Degrading Bacterium Pseudoxanthomonas spadix BD-a59.</title>
        <authorList>
            <person name="Lee S.H."/>
            <person name="Jin H.M."/>
            <person name="Lee H.J."/>
            <person name="Kim J.M."/>
            <person name="Jeon C.O."/>
        </authorList>
    </citation>
    <scope>NUCLEOTIDE SEQUENCE [LARGE SCALE GENOMIC DNA]</scope>
    <source>
        <strain evidence="6 7">BD-a59</strain>
    </source>
</reference>
<dbReference type="GO" id="GO:0019380">
    <property type="term" value="P:3-phenylpropionate catabolic process"/>
    <property type="evidence" value="ECO:0007669"/>
    <property type="project" value="TreeGrafter"/>
</dbReference>
<keyword evidence="5" id="KW-0560">Oxidoreductase</keyword>
<dbReference type="Pfam" id="PF00866">
    <property type="entry name" value="Ring_hydroxyl_B"/>
    <property type="match status" value="1"/>
</dbReference>
<dbReference type="GO" id="GO:0051213">
    <property type="term" value="F:dioxygenase activity"/>
    <property type="evidence" value="ECO:0007669"/>
    <property type="project" value="UniProtKB-KW"/>
</dbReference>
<organism evidence="6 7">
    <name type="scientific">Pseudoxanthomonas spadix (strain BD-a59)</name>
    <dbReference type="NCBI Taxonomy" id="1045855"/>
    <lineage>
        <taxon>Bacteria</taxon>
        <taxon>Pseudomonadati</taxon>
        <taxon>Pseudomonadota</taxon>
        <taxon>Gammaproteobacteria</taxon>
        <taxon>Lysobacterales</taxon>
        <taxon>Lysobacteraceae</taxon>
        <taxon>Pseudoxanthomonas</taxon>
    </lineage>
</organism>
<dbReference type="STRING" id="1045855.DSC_13940"/>
<keyword evidence="3" id="KW-0058">Aromatic hydrocarbons catabolism</keyword>
<dbReference type="RefSeq" id="WP_014161605.1">
    <property type="nucleotide sequence ID" value="NC_016147.2"/>
</dbReference>
<dbReference type="OrthoDB" id="7062869at2"/>
<keyword evidence="7" id="KW-1185">Reference proteome</keyword>
<dbReference type="HOGENOM" id="CLU_102527_0_0_6"/>
<dbReference type="AlphaFoldDB" id="G7UTZ8"/>
<comment type="pathway">
    <text evidence="1">Aromatic compound metabolism.</text>
</comment>
<accession>G7UTZ8</accession>
<evidence type="ECO:0000256" key="5">
    <source>
        <dbReference type="ARBA" id="ARBA00023002"/>
    </source>
</evidence>
<name>G7UTZ8_PSEUP</name>
<keyword evidence="4 6" id="KW-0223">Dioxygenase</keyword>
<dbReference type="SUPFAM" id="SSF54427">
    <property type="entry name" value="NTF2-like"/>
    <property type="match status" value="1"/>
</dbReference>
<dbReference type="eggNOG" id="COG5517">
    <property type="taxonomic scope" value="Bacteria"/>
</dbReference>
<gene>
    <name evidence="6" type="ordered locus">DSC_13940</name>
</gene>
<protein>
    <submittedName>
        <fullName evidence="6">Dioxygenase component subunit beta</fullName>
    </submittedName>
</protein>
<evidence type="ECO:0000313" key="7">
    <source>
        <dbReference type="Proteomes" id="UP000005870"/>
    </source>
</evidence>
<dbReference type="PANTHER" id="PTHR41534">
    <property type="entry name" value="BLR3401 PROTEIN"/>
    <property type="match status" value="1"/>
</dbReference>
<evidence type="ECO:0000313" key="6">
    <source>
        <dbReference type="EMBL" id="AER57432.1"/>
    </source>
</evidence>